<sequence>MNTGTDTQKHPNVTAHDRVGRGRSPQVVTIIESPSANLNSIFIALRRIQTELHDSTGRTFSLKLSHDPQEILQSDRVIFPGVGHAGYIMKQLYSSGLDRVLHQVAEARVPLMGICMGMQLLFEKLSEGDRQLGLGLLPGSIVPLRPALDRLSEPASKQRQTKMAVPQKVAVPHMGWNRIEAWSDNDTETRNADGRTNSRVLQSLCDGLETSTDTAGYFVHSYYLAPGPETLAICRYGGLEISAIVRGTKHGDSHIWGCQFHPEKSGRFGSRILRNWLEYADTEYKT</sequence>
<dbReference type="InterPro" id="IPR010139">
    <property type="entry name" value="Imidazole-glycPsynth_HisH"/>
</dbReference>
<evidence type="ECO:0000313" key="12">
    <source>
        <dbReference type="Proteomes" id="UP001228690"/>
    </source>
</evidence>
<dbReference type="NCBIfam" id="TIGR01855">
    <property type="entry name" value="IMP_synth_hisH"/>
    <property type="match status" value="1"/>
</dbReference>
<dbReference type="SUPFAM" id="SSF52317">
    <property type="entry name" value="Class I glutamine amidotransferase-like"/>
    <property type="match status" value="1"/>
</dbReference>
<dbReference type="PANTHER" id="PTHR42701:SF1">
    <property type="entry name" value="IMIDAZOLE GLYCEROL PHOSPHATE SYNTHASE SUBUNIT HISH"/>
    <property type="match status" value="1"/>
</dbReference>
<dbReference type="GO" id="GO:0016829">
    <property type="term" value="F:lyase activity"/>
    <property type="evidence" value="ECO:0007669"/>
    <property type="project" value="UniProtKB-KW"/>
</dbReference>
<evidence type="ECO:0000256" key="2">
    <source>
        <dbReference type="ARBA" id="ARBA00011152"/>
    </source>
</evidence>
<keyword evidence="7 11" id="KW-0456">Lyase</keyword>
<dbReference type="Proteomes" id="UP001228690">
    <property type="component" value="Chromosome"/>
</dbReference>
<dbReference type="PANTHER" id="PTHR42701">
    <property type="entry name" value="IMIDAZOLE GLYCEROL PHOSPHATE SYNTHASE SUBUNIT HISH"/>
    <property type="match status" value="1"/>
</dbReference>
<evidence type="ECO:0000256" key="8">
    <source>
        <dbReference type="ARBA" id="ARBA00047838"/>
    </source>
</evidence>
<dbReference type="EMBL" id="CP123443">
    <property type="protein sequence ID" value="WGK69830.1"/>
    <property type="molecule type" value="Genomic_DNA"/>
</dbReference>
<proteinExistence type="predicted"/>
<keyword evidence="6" id="KW-0368">Histidine biosynthesis</keyword>
<keyword evidence="12" id="KW-1185">Reference proteome</keyword>
<reference evidence="11 12" key="1">
    <citation type="submission" date="2023-04" db="EMBL/GenBank/DDBJ databases">
        <title>Spirochaete genome identified in red abalone sample constitutes a novel genus.</title>
        <authorList>
            <person name="Sharma S.P."/>
            <person name="Purcell C.M."/>
            <person name="Hyde J.R."/>
            <person name="Severin A.J."/>
        </authorList>
    </citation>
    <scope>NUCLEOTIDE SEQUENCE [LARGE SCALE GENOMIC DNA]</scope>
    <source>
        <strain evidence="11 12">SP-2023</strain>
    </source>
</reference>
<evidence type="ECO:0000313" key="11">
    <source>
        <dbReference type="EMBL" id="WGK69830.1"/>
    </source>
</evidence>
<evidence type="ECO:0000256" key="7">
    <source>
        <dbReference type="ARBA" id="ARBA00023239"/>
    </source>
</evidence>
<dbReference type="RefSeq" id="WP_326928022.1">
    <property type="nucleotide sequence ID" value="NZ_CP123443.1"/>
</dbReference>
<evidence type="ECO:0000256" key="5">
    <source>
        <dbReference type="ARBA" id="ARBA00022962"/>
    </source>
</evidence>
<gene>
    <name evidence="11" type="primary">hisH</name>
    <name evidence="11" type="ORF">P0082_02920</name>
</gene>
<dbReference type="PROSITE" id="PS51273">
    <property type="entry name" value="GATASE_TYPE_1"/>
    <property type="match status" value="1"/>
</dbReference>
<dbReference type="Pfam" id="PF00117">
    <property type="entry name" value="GATase"/>
    <property type="match status" value="1"/>
</dbReference>
<feature type="domain" description="Glutamine amidotransferase" evidence="10">
    <location>
        <begin position="73"/>
        <end position="276"/>
    </location>
</feature>
<keyword evidence="5" id="KW-0315">Glutamine amidotransferase</keyword>
<evidence type="ECO:0000256" key="6">
    <source>
        <dbReference type="ARBA" id="ARBA00023102"/>
    </source>
</evidence>
<comment type="subunit">
    <text evidence="2">Heterodimer of HisH and HisF.</text>
</comment>
<dbReference type="InterPro" id="IPR029062">
    <property type="entry name" value="Class_I_gatase-like"/>
</dbReference>
<protein>
    <submittedName>
        <fullName evidence="11">Imidazole glycerol phosphate synthase subunit HisH</fullName>
        <ecNumber evidence="11">4.3.2.10</ecNumber>
    </submittedName>
</protein>
<accession>A0ABY8MIH4</accession>
<comment type="catalytic activity">
    <reaction evidence="9">
        <text>L-glutamine + H2O = L-glutamate + NH4(+)</text>
        <dbReference type="Rhea" id="RHEA:15889"/>
        <dbReference type="ChEBI" id="CHEBI:15377"/>
        <dbReference type="ChEBI" id="CHEBI:28938"/>
        <dbReference type="ChEBI" id="CHEBI:29985"/>
        <dbReference type="ChEBI" id="CHEBI:58359"/>
        <dbReference type="EC" id="3.5.1.2"/>
    </reaction>
</comment>
<dbReference type="EC" id="4.3.2.10" evidence="11"/>
<organism evidence="11 12">
    <name type="scientific">Candidatus Haliotispira prima</name>
    <dbReference type="NCBI Taxonomy" id="3034016"/>
    <lineage>
        <taxon>Bacteria</taxon>
        <taxon>Pseudomonadati</taxon>
        <taxon>Spirochaetota</taxon>
        <taxon>Spirochaetia</taxon>
        <taxon>Spirochaetales</taxon>
        <taxon>Spirochaetaceae</taxon>
        <taxon>Candidatus Haliotispira</taxon>
    </lineage>
</organism>
<evidence type="ECO:0000256" key="9">
    <source>
        <dbReference type="ARBA" id="ARBA00049534"/>
    </source>
</evidence>
<evidence type="ECO:0000256" key="1">
    <source>
        <dbReference type="ARBA" id="ARBA00005091"/>
    </source>
</evidence>
<keyword evidence="4" id="KW-0378">Hydrolase</keyword>
<name>A0ABY8MIH4_9SPIO</name>
<comment type="catalytic activity">
    <reaction evidence="8">
        <text>5-[(5-phospho-1-deoxy-D-ribulos-1-ylimino)methylamino]-1-(5-phospho-beta-D-ribosyl)imidazole-4-carboxamide + L-glutamine = D-erythro-1-(imidazol-4-yl)glycerol 3-phosphate + 5-amino-1-(5-phospho-beta-D-ribosyl)imidazole-4-carboxamide + L-glutamate + H(+)</text>
        <dbReference type="Rhea" id="RHEA:24793"/>
        <dbReference type="ChEBI" id="CHEBI:15378"/>
        <dbReference type="ChEBI" id="CHEBI:29985"/>
        <dbReference type="ChEBI" id="CHEBI:58278"/>
        <dbReference type="ChEBI" id="CHEBI:58359"/>
        <dbReference type="ChEBI" id="CHEBI:58475"/>
        <dbReference type="ChEBI" id="CHEBI:58525"/>
        <dbReference type="EC" id="4.3.2.10"/>
    </reaction>
</comment>
<dbReference type="Gene3D" id="3.40.50.880">
    <property type="match status" value="1"/>
</dbReference>
<dbReference type="InterPro" id="IPR017926">
    <property type="entry name" value="GATASE"/>
</dbReference>
<comment type="pathway">
    <text evidence="1">Amino-acid biosynthesis; L-histidine biosynthesis; L-histidine from 5-phospho-alpha-D-ribose 1-diphosphate: step 5/9.</text>
</comment>
<keyword evidence="3" id="KW-0028">Amino-acid biosynthesis</keyword>
<evidence type="ECO:0000256" key="4">
    <source>
        <dbReference type="ARBA" id="ARBA00022801"/>
    </source>
</evidence>
<evidence type="ECO:0000256" key="3">
    <source>
        <dbReference type="ARBA" id="ARBA00022605"/>
    </source>
</evidence>
<evidence type="ECO:0000259" key="10">
    <source>
        <dbReference type="Pfam" id="PF00117"/>
    </source>
</evidence>